<dbReference type="SMART" id="SM00248">
    <property type="entry name" value="ANK"/>
    <property type="match status" value="13"/>
</dbReference>
<sequence length="631" mass="72255">MSEQDIHPNVYSELRNIYSYYIDSYNALYQLKTENEAELNKIYKMIKTELLDSKKYLPRNVLVDILSFIQYNSRYAKSYLSLAKLIYDESHVKEVNRIPIISNFLFYKEYGIKLCKSDDFEQINIENLENIPTIYRAIMDNDKESFIAFTLKKGFDKNQKLRCKFNPYVVYSLLELCCYHGAVDCFKFLRTEFHLEINRCCLLLSFLGGNPEIMSECLKYQKPNKECMEYAIISHNIDFVTFLMNEYNIKIDLDCCITYNNLEAFLVYFDQTKDVNECFIKSTRFNIPSLCEYFLSYGANINEKDEYGKTALHAAAENNSKETAEFLLSHGANINAKDKYKKTAFHYAAANNSKETIELLILHDEYVDAKDNDGKTALHYAARNNCREIIELLILHGAYVDANDKDRKTALHYASHTDIKETIELLLSHGANINWQDKNGRTALHIAARFNNKETAQLLLLHGANINEKDKYEETALHAAASFNSKETAEFLLSHGANINEKAKYGKTALHIAANKNKKEIVELLLSNGANINEKDKEGTTALQYALANNCKEAIELLISLGANINEADEKGKTALHYASVNNCIEAIEYLISHGANINQEDENGNTALYYAIHYNWEETAKLLISHGAKM</sequence>
<dbReference type="Pfam" id="PF00023">
    <property type="entry name" value="Ank"/>
    <property type="match status" value="1"/>
</dbReference>
<dbReference type="SUPFAM" id="SSF48403">
    <property type="entry name" value="Ankyrin repeat"/>
    <property type="match status" value="1"/>
</dbReference>
<dbReference type="Pfam" id="PF13637">
    <property type="entry name" value="Ank_4"/>
    <property type="match status" value="1"/>
</dbReference>
<protein>
    <submittedName>
        <fullName evidence="3">Ankyrin repeat protein, putative</fullName>
    </submittedName>
</protein>
<feature type="repeat" description="ANK" evidence="1">
    <location>
        <begin position="373"/>
        <end position="405"/>
    </location>
</feature>
<feature type="repeat" description="ANK" evidence="1">
    <location>
        <begin position="472"/>
        <end position="504"/>
    </location>
</feature>
<reference evidence="3" key="1">
    <citation type="submission" date="2006-10" db="EMBL/GenBank/DDBJ databases">
        <authorList>
            <person name="Amadeo P."/>
            <person name="Zhao Q."/>
            <person name="Wortman J."/>
            <person name="Fraser-Liggett C."/>
            <person name="Carlton J."/>
        </authorList>
    </citation>
    <scope>NUCLEOTIDE SEQUENCE</scope>
    <source>
        <strain evidence="3">G3</strain>
    </source>
</reference>
<dbReference type="PROSITE" id="PS50297">
    <property type="entry name" value="ANK_REP_REGION"/>
    <property type="match status" value="9"/>
</dbReference>
<feature type="repeat" description="ANK" evidence="1">
    <location>
        <begin position="538"/>
        <end position="570"/>
    </location>
</feature>
<feature type="repeat" description="ANK" evidence="1">
    <location>
        <begin position="571"/>
        <end position="603"/>
    </location>
</feature>
<dbReference type="KEGG" id="tva:4764678"/>
<organism evidence="3 4">
    <name type="scientific">Trichomonas vaginalis (strain ATCC PRA-98 / G3)</name>
    <dbReference type="NCBI Taxonomy" id="412133"/>
    <lineage>
        <taxon>Eukaryota</taxon>
        <taxon>Metamonada</taxon>
        <taxon>Parabasalia</taxon>
        <taxon>Trichomonadida</taxon>
        <taxon>Trichomonadidae</taxon>
        <taxon>Trichomonas</taxon>
    </lineage>
</organism>
<feature type="domain" description="DUF3447" evidence="2">
    <location>
        <begin position="193"/>
        <end position="268"/>
    </location>
</feature>
<dbReference type="AlphaFoldDB" id="A2EKQ7"/>
<evidence type="ECO:0000313" key="3">
    <source>
        <dbReference type="EMBL" id="EAY06796.1"/>
    </source>
</evidence>
<dbReference type="InterPro" id="IPR002110">
    <property type="entry name" value="Ankyrin_rpt"/>
</dbReference>
<dbReference type="PRINTS" id="PR01415">
    <property type="entry name" value="ANKYRIN"/>
</dbReference>
<accession>A2EKQ7</accession>
<feature type="repeat" description="ANK" evidence="1">
    <location>
        <begin position="340"/>
        <end position="372"/>
    </location>
</feature>
<dbReference type="InterPro" id="IPR020683">
    <property type="entry name" value="DUF3447"/>
</dbReference>
<dbReference type="RefSeq" id="XP_001319019.1">
    <property type="nucleotide sequence ID" value="XM_001318984.1"/>
</dbReference>
<dbReference type="EMBL" id="DS113415">
    <property type="protein sequence ID" value="EAY06796.1"/>
    <property type="molecule type" value="Genomic_DNA"/>
</dbReference>
<dbReference type="OrthoDB" id="194358at2759"/>
<dbReference type="SMR" id="A2EKQ7"/>
<feature type="repeat" description="ANK" evidence="1">
    <location>
        <begin position="307"/>
        <end position="339"/>
    </location>
</feature>
<name>A2EKQ7_TRIV3</name>
<feature type="repeat" description="ANK" evidence="1">
    <location>
        <begin position="604"/>
        <end position="631"/>
    </location>
</feature>
<dbReference type="Proteomes" id="UP000001542">
    <property type="component" value="Unassembled WGS sequence"/>
</dbReference>
<dbReference type="VEuPathDB" id="TrichDB:TVAGG3_0931150"/>
<reference evidence="3" key="2">
    <citation type="journal article" date="2007" name="Science">
        <title>Draft genome sequence of the sexually transmitted pathogen Trichomonas vaginalis.</title>
        <authorList>
            <person name="Carlton J.M."/>
            <person name="Hirt R.P."/>
            <person name="Silva J.C."/>
            <person name="Delcher A.L."/>
            <person name="Schatz M."/>
            <person name="Zhao Q."/>
            <person name="Wortman J.R."/>
            <person name="Bidwell S.L."/>
            <person name="Alsmark U.C.M."/>
            <person name="Besteiro S."/>
            <person name="Sicheritz-Ponten T."/>
            <person name="Noel C.J."/>
            <person name="Dacks J.B."/>
            <person name="Foster P.G."/>
            <person name="Simillion C."/>
            <person name="Van de Peer Y."/>
            <person name="Miranda-Saavedra D."/>
            <person name="Barton G.J."/>
            <person name="Westrop G.D."/>
            <person name="Mueller S."/>
            <person name="Dessi D."/>
            <person name="Fiori P.L."/>
            <person name="Ren Q."/>
            <person name="Paulsen I."/>
            <person name="Zhang H."/>
            <person name="Bastida-Corcuera F.D."/>
            <person name="Simoes-Barbosa A."/>
            <person name="Brown M.T."/>
            <person name="Hayes R.D."/>
            <person name="Mukherjee M."/>
            <person name="Okumura C.Y."/>
            <person name="Schneider R."/>
            <person name="Smith A.J."/>
            <person name="Vanacova S."/>
            <person name="Villalvazo M."/>
            <person name="Haas B.J."/>
            <person name="Pertea M."/>
            <person name="Feldblyum T.V."/>
            <person name="Utterback T.R."/>
            <person name="Shu C.L."/>
            <person name="Osoegawa K."/>
            <person name="de Jong P.J."/>
            <person name="Hrdy I."/>
            <person name="Horvathova L."/>
            <person name="Zubacova Z."/>
            <person name="Dolezal P."/>
            <person name="Malik S.B."/>
            <person name="Logsdon J.M. Jr."/>
            <person name="Henze K."/>
            <person name="Gupta A."/>
            <person name="Wang C.C."/>
            <person name="Dunne R.L."/>
            <person name="Upcroft J.A."/>
            <person name="Upcroft P."/>
            <person name="White O."/>
            <person name="Salzberg S.L."/>
            <person name="Tang P."/>
            <person name="Chiu C.-H."/>
            <person name="Lee Y.-S."/>
            <person name="Embley T.M."/>
            <person name="Coombs G.H."/>
            <person name="Mottram J.C."/>
            <person name="Tachezy J."/>
            <person name="Fraser-Liggett C.M."/>
            <person name="Johnson P.J."/>
        </authorList>
    </citation>
    <scope>NUCLEOTIDE SEQUENCE [LARGE SCALE GENOMIC DNA]</scope>
    <source>
        <strain evidence="3">G3</strain>
    </source>
</reference>
<dbReference type="Pfam" id="PF11929">
    <property type="entry name" value="DUF3447"/>
    <property type="match status" value="1"/>
</dbReference>
<keyword evidence="4" id="KW-1185">Reference proteome</keyword>
<dbReference type="STRING" id="5722.A2EKQ7"/>
<dbReference type="VEuPathDB" id="TrichDB:TVAG_103460"/>
<evidence type="ECO:0000256" key="1">
    <source>
        <dbReference type="PROSITE-ProRule" id="PRU00023"/>
    </source>
</evidence>
<keyword evidence="1" id="KW-0040">ANK repeat</keyword>
<feature type="repeat" description="ANK" evidence="1">
    <location>
        <begin position="439"/>
        <end position="471"/>
    </location>
</feature>
<proteinExistence type="predicted"/>
<dbReference type="eggNOG" id="KOG4177">
    <property type="taxonomic scope" value="Eukaryota"/>
</dbReference>
<dbReference type="InterPro" id="IPR036770">
    <property type="entry name" value="Ankyrin_rpt-contain_sf"/>
</dbReference>
<gene>
    <name evidence="3" type="ORF">TVAG_103460</name>
</gene>
<evidence type="ECO:0000313" key="4">
    <source>
        <dbReference type="Proteomes" id="UP000001542"/>
    </source>
</evidence>
<dbReference type="PROSITE" id="PS50088">
    <property type="entry name" value="ANK_REPEAT"/>
    <property type="match status" value="10"/>
</dbReference>
<dbReference type="Pfam" id="PF12796">
    <property type="entry name" value="Ank_2"/>
    <property type="match status" value="3"/>
</dbReference>
<dbReference type="InParanoid" id="A2EKQ7"/>
<feature type="repeat" description="ANK" evidence="1">
    <location>
        <begin position="406"/>
        <end position="438"/>
    </location>
</feature>
<dbReference type="PANTHER" id="PTHR24182">
    <property type="entry name" value="ANKYRIN REPEAT AND SOCS BOX CONTAINING 4"/>
    <property type="match status" value="1"/>
</dbReference>
<feature type="repeat" description="ANK" evidence="1">
    <location>
        <begin position="505"/>
        <end position="537"/>
    </location>
</feature>
<dbReference type="Gene3D" id="1.25.40.20">
    <property type="entry name" value="Ankyrin repeat-containing domain"/>
    <property type="match status" value="4"/>
</dbReference>
<dbReference type="PANTHER" id="PTHR24182:SF13">
    <property type="entry name" value="LD18443P"/>
    <property type="match status" value="1"/>
</dbReference>
<evidence type="ECO:0000259" key="2">
    <source>
        <dbReference type="Pfam" id="PF11929"/>
    </source>
</evidence>